<dbReference type="InterPro" id="IPR044730">
    <property type="entry name" value="RNase_H-like_dom_plant"/>
</dbReference>
<dbReference type="InterPro" id="IPR002156">
    <property type="entry name" value="RNaseH_domain"/>
</dbReference>
<gene>
    <name evidence="2" type="ORF">Taro_052894</name>
</gene>
<dbReference type="PROSITE" id="PS50879">
    <property type="entry name" value="RNASE_H_1"/>
    <property type="match status" value="1"/>
</dbReference>
<accession>A0A843XL13</accession>
<dbReference type="InterPro" id="IPR053151">
    <property type="entry name" value="RNase_H-like"/>
</dbReference>
<proteinExistence type="predicted"/>
<reference evidence="2" key="1">
    <citation type="submission" date="2017-07" db="EMBL/GenBank/DDBJ databases">
        <title>Taro Niue Genome Assembly and Annotation.</title>
        <authorList>
            <person name="Atibalentja N."/>
            <person name="Keating K."/>
            <person name="Fields C.J."/>
        </authorList>
    </citation>
    <scope>NUCLEOTIDE SEQUENCE</scope>
    <source>
        <strain evidence="2">Niue_2</strain>
        <tissue evidence="2">Leaf</tissue>
    </source>
</reference>
<dbReference type="AlphaFoldDB" id="A0A843XL13"/>
<evidence type="ECO:0000313" key="2">
    <source>
        <dbReference type="EMBL" id="MQM19881.1"/>
    </source>
</evidence>
<dbReference type="Pfam" id="PF13966">
    <property type="entry name" value="zf-RVT"/>
    <property type="match status" value="1"/>
</dbReference>
<comment type="caution">
    <text evidence="2">The sequence shown here is derived from an EMBL/GenBank/DDBJ whole genome shotgun (WGS) entry which is preliminary data.</text>
</comment>
<dbReference type="InterPro" id="IPR012337">
    <property type="entry name" value="RNaseH-like_sf"/>
</dbReference>
<dbReference type="EMBL" id="NMUH01009295">
    <property type="protein sequence ID" value="MQM19881.1"/>
    <property type="molecule type" value="Genomic_DNA"/>
</dbReference>
<dbReference type="GO" id="GO:0003676">
    <property type="term" value="F:nucleic acid binding"/>
    <property type="evidence" value="ECO:0007669"/>
    <property type="project" value="InterPro"/>
</dbReference>
<dbReference type="PANTHER" id="PTHR47723">
    <property type="entry name" value="OS05G0353850 PROTEIN"/>
    <property type="match status" value="1"/>
</dbReference>
<keyword evidence="3" id="KW-1185">Reference proteome</keyword>
<name>A0A843XL13_COLES</name>
<dbReference type="Proteomes" id="UP000652761">
    <property type="component" value="Unassembled WGS sequence"/>
</dbReference>
<dbReference type="InterPro" id="IPR026960">
    <property type="entry name" value="RVT-Znf"/>
</dbReference>
<dbReference type="GO" id="GO:0004523">
    <property type="term" value="F:RNA-DNA hybrid ribonuclease activity"/>
    <property type="evidence" value="ECO:0007669"/>
    <property type="project" value="InterPro"/>
</dbReference>
<dbReference type="Gene3D" id="3.30.420.10">
    <property type="entry name" value="Ribonuclease H-like superfamily/Ribonuclease H"/>
    <property type="match status" value="1"/>
</dbReference>
<dbReference type="CDD" id="cd06222">
    <property type="entry name" value="RNase_H_like"/>
    <property type="match status" value="1"/>
</dbReference>
<dbReference type="InterPro" id="IPR036397">
    <property type="entry name" value="RNaseH_sf"/>
</dbReference>
<organism evidence="2 3">
    <name type="scientific">Colocasia esculenta</name>
    <name type="common">Wild taro</name>
    <name type="synonym">Arum esculentum</name>
    <dbReference type="NCBI Taxonomy" id="4460"/>
    <lineage>
        <taxon>Eukaryota</taxon>
        <taxon>Viridiplantae</taxon>
        <taxon>Streptophyta</taxon>
        <taxon>Embryophyta</taxon>
        <taxon>Tracheophyta</taxon>
        <taxon>Spermatophyta</taxon>
        <taxon>Magnoliopsida</taxon>
        <taxon>Liliopsida</taxon>
        <taxon>Araceae</taxon>
        <taxon>Aroideae</taxon>
        <taxon>Colocasieae</taxon>
        <taxon>Colocasia</taxon>
    </lineage>
</organism>
<dbReference type="Pfam" id="PF13456">
    <property type="entry name" value="RVT_3"/>
    <property type="match status" value="1"/>
</dbReference>
<dbReference type="SUPFAM" id="SSF53098">
    <property type="entry name" value="Ribonuclease H-like"/>
    <property type="match status" value="1"/>
</dbReference>
<dbReference type="OrthoDB" id="1752183at2759"/>
<sequence>MEEETSLSDVVSDISHPLRLSIPQYLMEGLELFSEEDKCIWAASDNGTFSTKSVYNLIRPKGVHRPALSKLWHNSFYRRASLFSWKILHRAVSVDARISEIGIPMVTLHNHITARLWSFLRDSNTRSSMGFASLYSVILMLWSVWKNRCSRRFESTHSSDGVIINNIKSMVAHSLSMLQFKVDLNPKDLHILMWFGYVPRYSTKMLKLVRWIPPICDFSLNVDGACKGNPRECGGGRCIRDSQGNVHMDFSNFYGVGTNMIAEVRALCDGLRLATSSGYKLSIIHYDSQVLVNSICEKKMLSWRSYRWWREAISLIREPALMSHVYRETNQLVDALANFAVKDKCNKVFRGALNLPYSCKGSMTIDKSGLLNVRLL</sequence>
<protein>
    <recommendedName>
        <fullName evidence="1">RNase H type-1 domain-containing protein</fullName>
    </recommendedName>
</protein>
<feature type="domain" description="RNase H type-1" evidence="1">
    <location>
        <begin position="214"/>
        <end position="342"/>
    </location>
</feature>
<evidence type="ECO:0000313" key="3">
    <source>
        <dbReference type="Proteomes" id="UP000652761"/>
    </source>
</evidence>
<evidence type="ECO:0000259" key="1">
    <source>
        <dbReference type="PROSITE" id="PS50879"/>
    </source>
</evidence>
<dbReference type="PANTHER" id="PTHR47723:SF19">
    <property type="entry name" value="POLYNUCLEOTIDYL TRANSFERASE, RIBONUCLEASE H-LIKE SUPERFAMILY PROTEIN"/>
    <property type="match status" value="1"/>
</dbReference>